<evidence type="ECO:0000313" key="2">
    <source>
        <dbReference type="Proteomes" id="UP001057402"/>
    </source>
</evidence>
<name>A0ACB9RA87_9MYRT</name>
<evidence type="ECO:0000313" key="1">
    <source>
        <dbReference type="EMBL" id="KAI4375779.1"/>
    </source>
</evidence>
<protein>
    <submittedName>
        <fullName evidence="1">Uncharacterized protein</fullName>
    </submittedName>
</protein>
<dbReference type="EMBL" id="CM042883">
    <property type="protein sequence ID" value="KAI4375779.1"/>
    <property type="molecule type" value="Genomic_DNA"/>
</dbReference>
<sequence length="68" mass="7751">MASKELHPALVSNENEYKVLRRLRLVAGILTLVLRPQEAHCPVIRLIARELVTRLVLQPVMDFASQCM</sequence>
<organism evidence="1 2">
    <name type="scientific">Melastoma candidum</name>
    <dbReference type="NCBI Taxonomy" id="119954"/>
    <lineage>
        <taxon>Eukaryota</taxon>
        <taxon>Viridiplantae</taxon>
        <taxon>Streptophyta</taxon>
        <taxon>Embryophyta</taxon>
        <taxon>Tracheophyta</taxon>
        <taxon>Spermatophyta</taxon>
        <taxon>Magnoliopsida</taxon>
        <taxon>eudicotyledons</taxon>
        <taxon>Gunneridae</taxon>
        <taxon>Pentapetalae</taxon>
        <taxon>rosids</taxon>
        <taxon>malvids</taxon>
        <taxon>Myrtales</taxon>
        <taxon>Melastomataceae</taxon>
        <taxon>Melastomatoideae</taxon>
        <taxon>Melastomateae</taxon>
        <taxon>Melastoma</taxon>
    </lineage>
</organism>
<accession>A0ACB9RA87</accession>
<keyword evidence="2" id="KW-1185">Reference proteome</keyword>
<gene>
    <name evidence="1" type="ORF">MLD38_013606</name>
</gene>
<reference evidence="2" key="1">
    <citation type="journal article" date="2023" name="Front. Plant Sci.">
        <title>Chromosomal-level genome assembly of Melastoma candidum provides insights into trichome evolution.</title>
        <authorList>
            <person name="Zhong Y."/>
            <person name="Wu W."/>
            <person name="Sun C."/>
            <person name="Zou P."/>
            <person name="Liu Y."/>
            <person name="Dai S."/>
            <person name="Zhou R."/>
        </authorList>
    </citation>
    <scope>NUCLEOTIDE SEQUENCE [LARGE SCALE GENOMIC DNA]</scope>
</reference>
<proteinExistence type="predicted"/>
<comment type="caution">
    <text evidence="1">The sequence shown here is derived from an EMBL/GenBank/DDBJ whole genome shotgun (WGS) entry which is preliminary data.</text>
</comment>
<dbReference type="Proteomes" id="UP001057402">
    <property type="component" value="Chromosome 4"/>
</dbReference>